<dbReference type="InterPro" id="IPR011342">
    <property type="entry name" value="Shikimate_DH"/>
</dbReference>
<feature type="binding site" evidence="8">
    <location>
        <position position="226"/>
    </location>
    <ligand>
        <name>shikimate</name>
        <dbReference type="ChEBI" id="CHEBI:36208"/>
    </ligand>
</feature>
<dbReference type="Pfam" id="PF18317">
    <property type="entry name" value="SDH_C"/>
    <property type="match status" value="1"/>
</dbReference>
<dbReference type="FunFam" id="3.40.50.720:FF:000104">
    <property type="entry name" value="Shikimate dehydrogenase (NADP(+))"/>
    <property type="match status" value="1"/>
</dbReference>
<dbReference type="AlphaFoldDB" id="A0A1Z4VME4"/>
<organism evidence="13 14">
    <name type="scientific">Thiohalobacter thiocyanaticus</name>
    <dbReference type="NCBI Taxonomy" id="585455"/>
    <lineage>
        <taxon>Bacteria</taxon>
        <taxon>Pseudomonadati</taxon>
        <taxon>Pseudomonadota</taxon>
        <taxon>Gammaproteobacteria</taxon>
        <taxon>Thiohalobacterales</taxon>
        <taxon>Thiohalobacteraceae</taxon>
        <taxon>Thiohalobacter</taxon>
    </lineage>
</organism>
<dbReference type="SUPFAM" id="SSF53223">
    <property type="entry name" value="Aminoacid dehydrogenase-like, N-terminal domain"/>
    <property type="match status" value="1"/>
</dbReference>
<evidence type="ECO:0000256" key="9">
    <source>
        <dbReference type="SAM" id="MobiDB-lite"/>
    </source>
</evidence>
<evidence type="ECO:0000259" key="11">
    <source>
        <dbReference type="Pfam" id="PF08501"/>
    </source>
</evidence>
<dbReference type="UniPathway" id="UPA00053">
    <property type="reaction ID" value="UER00087"/>
</dbReference>
<dbReference type="InterPro" id="IPR041121">
    <property type="entry name" value="SDH_C"/>
</dbReference>
<feature type="binding site" evidence="8">
    <location>
        <position position="70"/>
    </location>
    <ligand>
        <name>shikimate</name>
        <dbReference type="ChEBI" id="CHEBI:36208"/>
    </ligand>
</feature>
<feature type="region of interest" description="Disordered" evidence="9">
    <location>
        <begin position="1"/>
        <end position="20"/>
    </location>
</feature>
<evidence type="ECO:0000259" key="12">
    <source>
        <dbReference type="Pfam" id="PF18317"/>
    </source>
</evidence>
<comment type="catalytic activity">
    <reaction evidence="7 8">
        <text>shikimate + NADP(+) = 3-dehydroshikimate + NADPH + H(+)</text>
        <dbReference type="Rhea" id="RHEA:17737"/>
        <dbReference type="ChEBI" id="CHEBI:15378"/>
        <dbReference type="ChEBI" id="CHEBI:16630"/>
        <dbReference type="ChEBI" id="CHEBI:36208"/>
        <dbReference type="ChEBI" id="CHEBI:57783"/>
        <dbReference type="ChEBI" id="CHEBI:58349"/>
        <dbReference type="EC" id="1.1.1.25"/>
    </reaction>
</comment>
<keyword evidence="5 8" id="KW-0560">Oxidoreductase</keyword>
<dbReference type="NCBIfam" id="NF001310">
    <property type="entry name" value="PRK00258.1-2"/>
    <property type="match status" value="1"/>
</dbReference>
<dbReference type="InterPro" id="IPR022893">
    <property type="entry name" value="Shikimate_DH_fam"/>
</dbReference>
<dbReference type="Pfam" id="PF08501">
    <property type="entry name" value="Shikimate_dh_N"/>
    <property type="match status" value="1"/>
</dbReference>
<dbReference type="GO" id="GO:0005829">
    <property type="term" value="C:cytosol"/>
    <property type="evidence" value="ECO:0007669"/>
    <property type="project" value="TreeGrafter"/>
</dbReference>
<keyword evidence="6 8" id="KW-0057">Aromatic amino acid biosynthesis</keyword>
<evidence type="ECO:0000256" key="2">
    <source>
        <dbReference type="ARBA" id="ARBA00012962"/>
    </source>
</evidence>
<dbReference type="Gene3D" id="3.40.50.720">
    <property type="entry name" value="NAD(P)-binding Rossmann-like Domain"/>
    <property type="match status" value="1"/>
</dbReference>
<dbReference type="InterPro" id="IPR036291">
    <property type="entry name" value="NAD(P)-bd_dom_sf"/>
</dbReference>
<feature type="active site" description="Proton acceptor" evidence="8">
    <location>
        <position position="74"/>
    </location>
</feature>
<feature type="binding site" evidence="8">
    <location>
        <begin position="23"/>
        <end position="25"/>
    </location>
    <ligand>
        <name>shikimate</name>
        <dbReference type="ChEBI" id="CHEBI:36208"/>
    </ligand>
</feature>
<dbReference type="InterPro" id="IPR006151">
    <property type="entry name" value="Shikm_DH/Glu-tRNA_Rdtase"/>
</dbReference>
<dbReference type="EMBL" id="AP018052">
    <property type="protein sequence ID" value="BAZ92673.1"/>
    <property type="molecule type" value="Genomic_DNA"/>
</dbReference>
<feature type="binding site" evidence="8">
    <location>
        <begin position="160"/>
        <end position="165"/>
    </location>
    <ligand>
        <name>NADP(+)</name>
        <dbReference type="ChEBI" id="CHEBI:58349"/>
    </ligand>
</feature>
<dbReference type="KEGG" id="ttc:FOKN1_0269"/>
<feature type="binding site" evidence="8">
    <location>
        <position position="224"/>
    </location>
    <ligand>
        <name>NADP(+)</name>
        <dbReference type="ChEBI" id="CHEBI:58349"/>
    </ligand>
</feature>
<feature type="domain" description="SDH C-terminal" evidence="12">
    <location>
        <begin position="248"/>
        <end position="278"/>
    </location>
</feature>
<evidence type="ECO:0000256" key="5">
    <source>
        <dbReference type="ARBA" id="ARBA00023002"/>
    </source>
</evidence>
<comment type="pathway">
    <text evidence="1 8">Metabolic intermediate biosynthesis; chorismate biosynthesis; chorismate from D-erythrose 4-phosphate and phosphoenolpyruvate: step 4/7.</text>
</comment>
<dbReference type="GO" id="GO:0050661">
    <property type="term" value="F:NADP binding"/>
    <property type="evidence" value="ECO:0007669"/>
    <property type="project" value="InterPro"/>
</dbReference>
<dbReference type="InterPro" id="IPR046346">
    <property type="entry name" value="Aminoacid_DH-like_N_sf"/>
</dbReference>
<dbReference type="GO" id="GO:0019632">
    <property type="term" value="P:shikimate metabolic process"/>
    <property type="evidence" value="ECO:0007669"/>
    <property type="project" value="InterPro"/>
</dbReference>
<comment type="similarity">
    <text evidence="8">Belongs to the shikimate dehydrogenase family.</text>
</comment>
<dbReference type="PANTHER" id="PTHR21089">
    <property type="entry name" value="SHIKIMATE DEHYDROGENASE"/>
    <property type="match status" value="1"/>
</dbReference>
<proteinExistence type="inferred from homology"/>
<comment type="function">
    <text evidence="8">Involved in the biosynthesis of the chorismate, which leads to the biosynthesis of aromatic amino acids. Catalyzes the reversible NADPH linked reduction of 3-dehydroshikimate (DHSA) to yield shikimate (SA).</text>
</comment>
<dbReference type="FunFam" id="3.40.50.10860:FF:000006">
    <property type="entry name" value="Shikimate dehydrogenase (NADP(+))"/>
    <property type="match status" value="1"/>
</dbReference>
<feature type="domain" description="Quinate/shikimate 5-dehydrogenase/glutamyl-tRNA reductase" evidence="10">
    <location>
        <begin position="122"/>
        <end position="201"/>
    </location>
</feature>
<dbReference type="HAMAP" id="MF_00222">
    <property type="entry name" value="Shikimate_DH_AroE"/>
    <property type="match status" value="1"/>
</dbReference>
<evidence type="ECO:0000256" key="6">
    <source>
        <dbReference type="ARBA" id="ARBA00023141"/>
    </source>
</evidence>
<protein>
    <recommendedName>
        <fullName evidence="2 8">Shikimate dehydrogenase (NADP(+))</fullName>
        <shortName evidence="8">SDH</shortName>
        <ecNumber evidence="2 8">1.1.1.25</ecNumber>
    </recommendedName>
</protein>
<dbReference type="RefSeq" id="WP_231971543.1">
    <property type="nucleotide sequence ID" value="NZ_AP018052.1"/>
</dbReference>
<keyword evidence="4 8" id="KW-0521">NADP</keyword>
<comment type="caution">
    <text evidence="8">Lacks conserved residue(s) required for the propagation of feature annotation.</text>
</comment>
<evidence type="ECO:0000256" key="1">
    <source>
        <dbReference type="ARBA" id="ARBA00004871"/>
    </source>
</evidence>
<keyword evidence="14" id="KW-1185">Reference proteome</keyword>
<feature type="binding site" evidence="8">
    <location>
        <position position="248"/>
    </location>
    <ligand>
        <name>NADP(+)</name>
        <dbReference type="ChEBI" id="CHEBI:58349"/>
    </ligand>
</feature>
<feature type="binding site" evidence="8">
    <location>
        <position position="255"/>
    </location>
    <ligand>
        <name>shikimate</name>
        <dbReference type="ChEBI" id="CHEBI:36208"/>
    </ligand>
</feature>
<evidence type="ECO:0000313" key="13">
    <source>
        <dbReference type="EMBL" id="BAZ92673.1"/>
    </source>
</evidence>
<dbReference type="GO" id="GO:0004764">
    <property type="term" value="F:shikimate 3-dehydrogenase (NADP+) activity"/>
    <property type="evidence" value="ECO:0007669"/>
    <property type="project" value="UniProtKB-UniRule"/>
</dbReference>
<dbReference type="GO" id="GO:0009423">
    <property type="term" value="P:chorismate biosynthetic process"/>
    <property type="evidence" value="ECO:0007669"/>
    <property type="project" value="UniProtKB-UniRule"/>
</dbReference>
<comment type="subunit">
    <text evidence="8">Homodimer.</text>
</comment>
<dbReference type="GO" id="GO:0008652">
    <property type="term" value="P:amino acid biosynthetic process"/>
    <property type="evidence" value="ECO:0007669"/>
    <property type="project" value="UniProtKB-KW"/>
</dbReference>
<dbReference type="NCBIfam" id="TIGR00507">
    <property type="entry name" value="aroE"/>
    <property type="match status" value="1"/>
</dbReference>
<keyword evidence="3 8" id="KW-0028">Amino-acid biosynthesis</keyword>
<name>A0A1Z4VME4_9GAMM</name>
<dbReference type="InterPro" id="IPR013708">
    <property type="entry name" value="Shikimate_DH-bd_N"/>
</dbReference>
<evidence type="ECO:0000259" key="10">
    <source>
        <dbReference type="Pfam" id="PF01488"/>
    </source>
</evidence>
<dbReference type="Gene3D" id="3.40.50.10860">
    <property type="entry name" value="Leucine Dehydrogenase, chain A, domain 1"/>
    <property type="match status" value="1"/>
</dbReference>
<gene>
    <name evidence="8" type="primary">aroE</name>
    <name evidence="13" type="ORF">FOKN1_0269</name>
</gene>
<reference evidence="13 14" key="1">
    <citation type="submission" date="2017-05" db="EMBL/GenBank/DDBJ databases">
        <title>Thiocyanate degradation by Thiohalobacter thiocyanaticus FOKN1.</title>
        <authorList>
            <person name="Oshiki M."/>
            <person name="Fukushima T."/>
            <person name="Kawano S."/>
            <person name="Nakagawa J."/>
        </authorList>
    </citation>
    <scope>NUCLEOTIDE SEQUENCE [LARGE SCALE GENOMIC DNA]</scope>
    <source>
        <strain evidence="13 14">FOKN1</strain>
    </source>
</reference>
<evidence type="ECO:0000256" key="8">
    <source>
        <dbReference type="HAMAP-Rule" id="MF_00222"/>
    </source>
</evidence>
<feature type="domain" description="Shikimate dehydrogenase substrate binding N-terminal" evidence="11">
    <location>
        <begin position="15"/>
        <end position="97"/>
    </location>
</feature>
<feature type="binding site" evidence="8">
    <location>
        <position position="111"/>
    </location>
    <ligand>
        <name>shikimate</name>
        <dbReference type="ChEBI" id="CHEBI:36208"/>
    </ligand>
</feature>
<dbReference type="Proteomes" id="UP000218765">
    <property type="component" value="Chromosome"/>
</dbReference>
<evidence type="ECO:0000256" key="4">
    <source>
        <dbReference type="ARBA" id="ARBA00022857"/>
    </source>
</evidence>
<dbReference type="CDD" id="cd01065">
    <property type="entry name" value="NAD_bind_Shikimate_DH"/>
    <property type="match status" value="1"/>
</dbReference>
<accession>A0A1Z4VME4</accession>
<dbReference type="EC" id="1.1.1.25" evidence="2 8"/>
<evidence type="ECO:0000313" key="14">
    <source>
        <dbReference type="Proteomes" id="UP000218765"/>
    </source>
</evidence>
<dbReference type="Pfam" id="PF01488">
    <property type="entry name" value="Shikimate_DH"/>
    <property type="match status" value="1"/>
</dbReference>
<evidence type="ECO:0000256" key="3">
    <source>
        <dbReference type="ARBA" id="ARBA00022605"/>
    </source>
</evidence>
<dbReference type="SUPFAM" id="SSF51735">
    <property type="entry name" value="NAD(P)-binding Rossmann-fold domains"/>
    <property type="match status" value="1"/>
</dbReference>
<sequence>MSMADTAAPPDRYAVMGNPIDHSKSPQIHTLFARQTHQHLVYEAIRVEPGHLATAIALFRQAGGQGLNITVPFKQDAWRLAEVLNPRAERAGAVNTLLWGNDGRLIGDNTDGIGLVRDLTENLEQVLTDRRILLLGAGGAARGVIGPLLETHPAGLRIANRTAEKARELAGVFQDAGNVEGSGLDELADNRFDLIINATAAGLDSEVPAIPTSIIGEHCCCYDLMYASQPTAFVQWARNHGAALAIDGLGMLVEQAAESFYLWRGLRPDTPPVIAALRSGL</sequence>
<feature type="binding site" evidence="8">
    <location>
        <begin position="136"/>
        <end position="140"/>
    </location>
    <ligand>
        <name>NADP(+)</name>
        <dbReference type="ChEBI" id="CHEBI:58349"/>
    </ligand>
</feature>
<evidence type="ECO:0000256" key="7">
    <source>
        <dbReference type="ARBA" id="ARBA00049442"/>
    </source>
</evidence>
<dbReference type="GO" id="GO:0009073">
    <property type="term" value="P:aromatic amino acid family biosynthetic process"/>
    <property type="evidence" value="ECO:0007669"/>
    <property type="project" value="UniProtKB-KW"/>
</dbReference>
<dbReference type="PANTHER" id="PTHR21089:SF1">
    <property type="entry name" value="BIFUNCTIONAL 3-DEHYDROQUINATE DEHYDRATASE_SHIKIMATE DEHYDROGENASE, CHLOROPLASTIC"/>
    <property type="match status" value="1"/>
</dbReference>
<feature type="binding site" evidence="8">
    <location>
        <position position="95"/>
    </location>
    <ligand>
        <name>shikimate</name>
        <dbReference type="ChEBI" id="CHEBI:36208"/>
    </ligand>
</feature>